<sequence length="288" mass="31906">MALSEQKHKIAQAFGRAAAHYDNVAEFQQQTGYLLYQLLVQLIRQFPTTDPMNSSLFSAIASKASKLSLQNTVSTRPLCGKKILDAGCGTGYFSDVFQQQGAEVTALDLSSGMLEVARKKGSAQHFICADMEAIPIADKSFDVTFSNLAIQWCDPLDIALSELYRVTKPGGWVIFTTLAEGSLVELSQAWQQVDNKTHVNHFLALSSIKSTCSSWRNNLLLQPITPTYTTLNGLLRSLKGIGATHLTQGRQSGLMTRQQLNQLEQVYPTVNDRYPLTYQTVFGVLYRD</sequence>
<dbReference type="OrthoDB" id="9760689at2"/>
<dbReference type="EC" id="2.1.1.197" evidence="3 8"/>
<dbReference type="Proteomes" id="UP000053226">
    <property type="component" value="Unassembled WGS sequence"/>
</dbReference>
<proteinExistence type="inferred from homology"/>
<dbReference type="GO" id="GO:0008757">
    <property type="term" value="F:S-adenosylmethionine-dependent methyltransferase activity"/>
    <property type="evidence" value="ECO:0007669"/>
    <property type="project" value="InterPro"/>
</dbReference>
<evidence type="ECO:0000259" key="9">
    <source>
        <dbReference type="Pfam" id="PF08241"/>
    </source>
</evidence>
<dbReference type="NCBIfam" id="TIGR02072">
    <property type="entry name" value="BioC"/>
    <property type="match status" value="1"/>
</dbReference>
<evidence type="ECO:0000256" key="8">
    <source>
        <dbReference type="HAMAP-Rule" id="MF_00835"/>
    </source>
</evidence>
<accession>A0A0N1KHD8</accession>
<dbReference type="HAMAP" id="MF_00835">
    <property type="entry name" value="BioC"/>
    <property type="match status" value="1"/>
</dbReference>
<dbReference type="GO" id="GO:0009102">
    <property type="term" value="P:biotin biosynthetic process"/>
    <property type="evidence" value="ECO:0007669"/>
    <property type="project" value="UniProtKB-UniRule"/>
</dbReference>
<dbReference type="EMBL" id="LGAA01000026">
    <property type="protein sequence ID" value="KPD02104.1"/>
    <property type="molecule type" value="Genomic_DNA"/>
</dbReference>
<comment type="similarity">
    <text evidence="8">Belongs to the methyltransferase superfamily.</text>
</comment>
<dbReference type="Pfam" id="PF08241">
    <property type="entry name" value="Methyltransf_11"/>
    <property type="match status" value="1"/>
</dbReference>
<dbReference type="GO" id="GO:0010340">
    <property type="term" value="F:carboxyl-O-methyltransferase activity"/>
    <property type="evidence" value="ECO:0007669"/>
    <property type="project" value="UniProtKB-UniRule"/>
</dbReference>
<feature type="domain" description="Methyltransferase type 11" evidence="9">
    <location>
        <begin position="84"/>
        <end position="175"/>
    </location>
</feature>
<evidence type="ECO:0000256" key="4">
    <source>
        <dbReference type="ARBA" id="ARBA00022603"/>
    </source>
</evidence>
<dbReference type="GO" id="GO:0032259">
    <property type="term" value="P:methylation"/>
    <property type="evidence" value="ECO:0007669"/>
    <property type="project" value="UniProtKB-KW"/>
</dbReference>
<comment type="catalytic activity">
    <reaction evidence="1 8">
        <text>malonyl-[ACP] + S-adenosyl-L-methionine = malonyl-[ACP] methyl ester + S-adenosyl-L-homocysteine</text>
        <dbReference type="Rhea" id="RHEA:17105"/>
        <dbReference type="Rhea" id="RHEA-COMP:9623"/>
        <dbReference type="Rhea" id="RHEA-COMP:9954"/>
        <dbReference type="ChEBI" id="CHEBI:57856"/>
        <dbReference type="ChEBI" id="CHEBI:59789"/>
        <dbReference type="ChEBI" id="CHEBI:78449"/>
        <dbReference type="ChEBI" id="CHEBI:78845"/>
        <dbReference type="EC" id="2.1.1.197"/>
    </reaction>
</comment>
<keyword evidence="7 8" id="KW-0093">Biotin biosynthesis</keyword>
<dbReference type="InterPro" id="IPR029063">
    <property type="entry name" value="SAM-dependent_MTases_sf"/>
</dbReference>
<evidence type="ECO:0000256" key="2">
    <source>
        <dbReference type="ARBA" id="ARBA00004746"/>
    </source>
</evidence>
<evidence type="ECO:0000313" key="11">
    <source>
        <dbReference type="Proteomes" id="UP000053226"/>
    </source>
</evidence>
<keyword evidence="5 8" id="KW-0808">Transferase</keyword>
<gene>
    <name evidence="8" type="primary">bioC</name>
    <name evidence="10" type="ORF">M992_2648</name>
</gene>
<evidence type="ECO:0000256" key="3">
    <source>
        <dbReference type="ARBA" id="ARBA00012327"/>
    </source>
</evidence>
<reference evidence="10 11" key="1">
    <citation type="submission" date="2015-07" db="EMBL/GenBank/DDBJ databases">
        <title>ATOL: Assembling a taxonomically balanced genome-scale reconstruction of the evolutionary history of the Enterobacteriaceae.</title>
        <authorList>
            <person name="Plunkett G.III."/>
            <person name="Neeno-Eckwall E.C."/>
            <person name="Glasner J.D."/>
            <person name="Perna N.T."/>
        </authorList>
    </citation>
    <scope>NUCLEOTIDE SEQUENCE [LARGE SCALE GENOMIC DNA]</scope>
    <source>
        <strain evidence="10 11">ATCC 35017</strain>
    </source>
</reference>
<evidence type="ECO:0000256" key="1">
    <source>
        <dbReference type="ARBA" id="ARBA00000852"/>
    </source>
</evidence>
<keyword evidence="6 8" id="KW-0949">S-adenosyl-L-methionine</keyword>
<dbReference type="PANTHER" id="PTHR43861:SF1">
    <property type="entry name" value="TRANS-ACONITATE 2-METHYLTRANSFERASE"/>
    <property type="match status" value="1"/>
</dbReference>
<name>A0A0N1KHD8_9GAMM</name>
<comment type="pathway">
    <text evidence="2 8">Cofactor biosynthesis; biotin biosynthesis.</text>
</comment>
<evidence type="ECO:0000256" key="7">
    <source>
        <dbReference type="ARBA" id="ARBA00022756"/>
    </source>
</evidence>
<dbReference type="CDD" id="cd02440">
    <property type="entry name" value="AdoMet_MTases"/>
    <property type="match status" value="1"/>
</dbReference>
<dbReference type="SUPFAM" id="SSF53335">
    <property type="entry name" value="S-adenosyl-L-methionine-dependent methyltransferases"/>
    <property type="match status" value="1"/>
</dbReference>
<dbReference type="GO" id="GO:0102130">
    <property type="term" value="F:malonyl-CoA methyltransferase activity"/>
    <property type="evidence" value="ECO:0007669"/>
    <property type="project" value="UniProtKB-EC"/>
</dbReference>
<protein>
    <recommendedName>
        <fullName evidence="3 8">Malonyl-[acyl-carrier protein] O-methyltransferase</fullName>
        <shortName evidence="8">Malonyl-ACP O-methyltransferase</shortName>
        <ecNumber evidence="3 8">2.1.1.197</ecNumber>
    </recommendedName>
    <alternativeName>
        <fullName evidence="8">Biotin synthesis protein BioC</fullName>
    </alternativeName>
</protein>
<comment type="caution">
    <text evidence="10">The sequence shown here is derived from an EMBL/GenBank/DDBJ whole genome shotgun (WGS) entry which is preliminary data.</text>
</comment>
<evidence type="ECO:0000313" key="10">
    <source>
        <dbReference type="EMBL" id="KPD02104.1"/>
    </source>
</evidence>
<dbReference type="InterPro" id="IPR011814">
    <property type="entry name" value="BioC"/>
</dbReference>
<keyword evidence="4 8" id="KW-0489">Methyltransferase</keyword>
<organism evidence="10 11">
    <name type="scientific">Moellerella wisconsensis ATCC 35017</name>
    <dbReference type="NCBI Taxonomy" id="1354267"/>
    <lineage>
        <taxon>Bacteria</taxon>
        <taxon>Pseudomonadati</taxon>
        <taxon>Pseudomonadota</taxon>
        <taxon>Gammaproteobacteria</taxon>
        <taxon>Enterobacterales</taxon>
        <taxon>Morganellaceae</taxon>
        <taxon>Moellerella</taxon>
    </lineage>
</organism>
<evidence type="ECO:0000256" key="5">
    <source>
        <dbReference type="ARBA" id="ARBA00022679"/>
    </source>
</evidence>
<dbReference type="InterPro" id="IPR013216">
    <property type="entry name" value="Methyltransf_11"/>
</dbReference>
<dbReference type="PANTHER" id="PTHR43861">
    <property type="entry name" value="TRANS-ACONITATE 2-METHYLTRANSFERASE-RELATED"/>
    <property type="match status" value="1"/>
</dbReference>
<dbReference type="UniPathway" id="UPA00078"/>
<dbReference type="Gene3D" id="3.40.50.150">
    <property type="entry name" value="Vaccinia Virus protein VP39"/>
    <property type="match status" value="1"/>
</dbReference>
<dbReference type="AlphaFoldDB" id="A0A0N1KHD8"/>
<keyword evidence="11" id="KW-1185">Reference proteome</keyword>
<evidence type="ECO:0000256" key="6">
    <source>
        <dbReference type="ARBA" id="ARBA00022691"/>
    </source>
</evidence>
<comment type="function">
    <text evidence="8">Converts the free carboxyl group of a malonyl-thioester to its methyl ester by transfer of a methyl group from S-adenosyl-L-methionine (SAM). It allows to synthesize pimeloyl-ACP via the fatty acid synthetic pathway.</text>
</comment>